<dbReference type="SUPFAM" id="SSF52821">
    <property type="entry name" value="Rhodanese/Cell cycle control phosphatase"/>
    <property type="match status" value="1"/>
</dbReference>
<dbReference type="InterPro" id="IPR036873">
    <property type="entry name" value="Rhodanese-like_dom_sf"/>
</dbReference>
<comment type="caution">
    <text evidence="3">The sequence shown here is derived from an EMBL/GenBank/DDBJ whole genome shotgun (WGS) entry which is preliminary data.</text>
</comment>
<dbReference type="InterPro" id="IPR001763">
    <property type="entry name" value="Rhodanese-like_dom"/>
</dbReference>
<dbReference type="RefSeq" id="WP_316017497.1">
    <property type="nucleotide sequence ID" value="NZ_JAWDID010000007.1"/>
</dbReference>
<evidence type="ECO:0000313" key="3">
    <source>
        <dbReference type="EMBL" id="MDU0339598.1"/>
    </source>
</evidence>
<feature type="signal peptide" evidence="1">
    <location>
        <begin position="1"/>
        <end position="24"/>
    </location>
</feature>
<sequence length="209" mass="22803">MKRQIAILSAIVMAVAASSASAQAPVVPGTAPPANAAAQAQAAIPKAKQTSLGLYMRPREAAETMSRDGARTLFVDVRTRAEMMFTGWAPVIDGHVPFVEVTEFWDWDDKEGRYKLDANPVFSRDVERLLAAKGLTKNDRVILMCRSGDRSARAADKLAEAGFTQVYSQYEGFEGDTSSYGQRTVNGWKNAGLAWTYKPDKAKFYAAGQ</sequence>
<dbReference type="SMART" id="SM00450">
    <property type="entry name" value="RHOD"/>
    <property type="match status" value="1"/>
</dbReference>
<evidence type="ECO:0000256" key="1">
    <source>
        <dbReference type="SAM" id="SignalP"/>
    </source>
</evidence>
<evidence type="ECO:0000313" key="4">
    <source>
        <dbReference type="Proteomes" id="UP001254257"/>
    </source>
</evidence>
<feature type="domain" description="Rhodanese" evidence="2">
    <location>
        <begin position="124"/>
        <end position="185"/>
    </location>
</feature>
<dbReference type="Proteomes" id="UP001254257">
    <property type="component" value="Unassembled WGS sequence"/>
</dbReference>
<protein>
    <submittedName>
        <fullName evidence="3">Rhodanese-like domain-containing protein</fullName>
    </submittedName>
</protein>
<accession>A0ABU3S4A1</accession>
<dbReference type="PROSITE" id="PS50206">
    <property type="entry name" value="RHODANESE_3"/>
    <property type="match status" value="1"/>
</dbReference>
<feature type="chain" id="PRO_5045450786" evidence="1">
    <location>
        <begin position="25"/>
        <end position="209"/>
    </location>
</feature>
<reference evidence="3 4" key="1">
    <citation type="submission" date="2023-09" db="EMBL/GenBank/DDBJ databases">
        <title>Whole genome shotgun sequencing (WGS) of Bosea sp. ZW T0_25, isolated from stored onions (Allium cepa).</title>
        <authorList>
            <person name="Stoll D.A."/>
            <person name="Huch M."/>
        </authorList>
    </citation>
    <scope>NUCLEOTIDE SEQUENCE [LARGE SCALE GENOMIC DNA]</scope>
    <source>
        <strain evidence="3 4">ZW T0_25</strain>
    </source>
</reference>
<name>A0ABU3S4A1_9HYPH</name>
<dbReference type="Gene3D" id="3.40.250.10">
    <property type="entry name" value="Rhodanese-like domain"/>
    <property type="match status" value="1"/>
</dbReference>
<evidence type="ECO:0000259" key="2">
    <source>
        <dbReference type="PROSITE" id="PS50206"/>
    </source>
</evidence>
<organism evidence="3 4">
    <name type="scientific">Bosea rubneri</name>
    <dbReference type="NCBI Taxonomy" id="3075434"/>
    <lineage>
        <taxon>Bacteria</taxon>
        <taxon>Pseudomonadati</taxon>
        <taxon>Pseudomonadota</taxon>
        <taxon>Alphaproteobacteria</taxon>
        <taxon>Hyphomicrobiales</taxon>
        <taxon>Boseaceae</taxon>
        <taxon>Bosea</taxon>
    </lineage>
</organism>
<dbReference type="Pfam" id="PF00581">
    <property type="entry name" value="Rhodanese"/>
    <property type="match status" value="1"/>
</dbReference>
<proteinExistence type="predicted"/>
<gene>
    <name evidence="3" type="ORF">RKE40_06890</name>
</gene>
<keyword evidence="4" id="KW-1185">Reference proteome</keyword>
<keyword evidence="1" id="KW-0732">Signal</keyword>
<dbReference type="EMBL" id="JAWDID010000007">
    <property type="protein sequence ID" value="MDU0339598.1"/>
    <property type="molecule type" value="Genomic_DNA"/>
</dbReference>